<reference evidence="1" key="1">
    <citation type="submission" date="2020-03" db="EMBL/GenBank/DDBJ databases">
        <title>The deep terrestrial virosphere.</title>
        <authorList>
            <person name="Holmfeldt K."/>
            <person name="Nilsson E."/>
            <person name="Simone D."/>
            <person name="Lopez-Fernandez M."/>
            <person name="Wu X."/>
            <person name="de Brujin I."/>
            <person name="Lundin D."/>
            <person name="Andersson A."/>
            <person name="Bertilsson S."/>
            <person name="Dopson M."/>
        </authorList>
    </citation>
    <scope>NUCLEOTIDE SEQUENCE</scope>
    <source>
        <strain evidence="2">MM415A00550</strain>
        <strain evidence="1">MM415B00794</strain>
    </source>
</reference>
<gene>
    <name evidence="2" type="ORF">MM415A00550_0003</name>
    <name evidence="1" type="ORF">MM415B00794_0015</name>
</gene>
<dbReference type="EMBL" id="MT141469">
    <property type="protein sequence ID" value="QJA62359.1"/>
    <property type="molecule type" value="Genomic_DNA"/>
</dbReference>
<sequence length="237" mass="26502">MATNVEPQYRELEEGLNSEGLTLAGAETAVALRPGADIEVMSYHTEAVKLLEYAGRLTIFSIKDVTAATDDLTVISRLKKAMEAKRKEYLAPLKEQTDAIQETYKYLMEPVLKADQLFRGKVLDYQREQQRRKDEADAITRMEREAAERKAKLEGTPLPTTPVIIQAEVKTHVETDCGATSQKMITKYEVVDFATLPDTYKMADTAKLTKTIKAGGMNVSIPGVRIYQEAILQVNAR</sequence>
<accession>A0A6M3IXE6</accession>
<name>A0A6M3IXE6_9ZZZZ</name>
<dbReference type="AlphaFoldDB" id="A0A6M3IXE6"/>
<proteinExistence type="predicted"/>
<organism evidence="1">
    <name type="scientific">viral metagenome</name>
    <dbReference type="NCBI Taxonomy" id="1070528"/>
    <lineage>
        <taxon>unclassified sequences</taxon>
        <taxon>metagenomes</taxon>
        <taxon>organismal metagenomes</taxon>
    </lineage>
</organism>
<evidence type="ECO:0000313" key="1">
    <source>
        <dbReference type="EMBL" id="QJA62359.1"/>
    </source>
</evidence>
<evidence type="ECO:0000313" key="2">
    <source>
        <dbReference type="EMBL" id="QJA81371.1"/>
    </source>
</evidence>
<protein>
    <submittedName>
        <fullName evidence="1">Uncharacterized protein</fullName>
    </submittedName>
</protein>
<dbReference type="EMBL" id="MT142457">
    <property type="protein sequence ID" value="QJA81371.1"/>
    <property type="molecule type" value="Genomic_DNA"/>
</dbReference>